<evidence type="ECO:0000259" key="2">
    <source>
        <dbReference type="PROSITE" id="PS50830"/>
    </source>
</evidence>
<name>A0A841DB43_PLAVE</name>
<gene>
    <name evidence="3" type="ORF">FHS22_006001</name>
</gene>
<evidence type="ECO:0000256" key="1">
    <source>
        <dbReference type="SAM" id="SignalP"/>
    </source>
</evidence>
<organism evidence="3 4">
    <name type="scientific">Planomonospora venezuelensis</name>
    <dbReference type="NCBI Taxonomy" id="1999"/>
    <lineage>
        <taxon>Bacteria</taxon>
        <taxon>Bacillati</taxon>
        <taxon>Actinomycetota</taxon>
        <taxon>Actinomycetes</taxon>
        <taxon>Streptosporangiales</taxon>
        <taxon>Streptosporangiaceae</taxon>
        <taxon>Planomonospora</taxon>
    </lineage>
</organism>
<proteinExistence type="predicted"/>
<dbReference type="AlphaFoldDB" id="A0A841DB43"/>
<comment type="caution">
    <text evidence="3">The sequence shown here is derived from an EMBL/GenBank/DDBJ whole genome shotgun (WGS) entry which is preliminary data.</text>
</comment>
<dbReference type="PROSITE" id="PS50830">
    <property type="entry name" value="TNASE_3"/>
    <property type="match status" value="1"/>
</dbReference>
<reference evidence="3 4" key="1">
    <citation type="submission" date="2020-08" db="EMBL/GenBank/DDBJ databases">
        <title>Genomic Encyclopedia of Type Strains, Phase III (KMG-III): the genomes of soil and plant-associated and newly described type strains.</title>
        <authorList>
            <person name="Whitman W."/>
        </authorList>
    </citation>
    <scope>NUCLEOTIDE SEQUENCE [LARGE SCALE GENOMIC DNA]</scope>
    <source>
        <strain evidence="3 4">CECT 3303</strain>
    </source>
</reference>
<dbReference type="Pfam" id="PF00565">
    <property type="entry name" value="SNase"/>
    <property type="match status" value="1"/>
</dbReference>
<keyword evidence="1" id="KW-0732">Signal</keyword>
<accession>A0A841DB43</accession>
<dbReference type="RefSeq" id="WP_184947014.1">
    <property type="nucleotide sequence ID" value="NZ_BAAAWZ010000001.1"/>
</dbReference>
<dbReference type="SUPFAM" id="SSF50199">
    <property type="entry name" value="Staphylococcal nuclease"/>
    <property type="match status" value="1"/>
</dbReference>
<dbReference type="GO" id="GO:1990599">
    <property type="term" value="F:3' overhang single-stranded DNA endodeoxyribonuclease activity"/>
    <property type="evidence" value="ECO:0007669"/>
    <property type="project" value="UniProtKB-EC"/>
</dbReference>
<evidence type="ECO:0000313" key="4">
    <source>
        <dbReference type="Proteomes" id="UP000562352"/>
    </source>
</evidence>
<feature type="domain" description="TNase-like" evidence="2">
    <location>
        <begin position="38"/>
        <end position="167"/>
    </location>
</feature>
<feature type="signal peptide" evidence="1">
    <location>
        <begin position="1"/>
        <end position="22"/>
    </location>
</feature>
<dbReference type="Gene3D" id="2.40.50.90">
    <property type="match status" value="1"/>
</dbReference>
<dbReference type="Proteomes" id="UP000562352">
    <property type="component" value="Unassembled WGS sequence"/>
</dbReference>
<evidence type="ECO:0000313" key="3">
    <source>
        <dbReference type="EMBL" id="MBB5966709.1"/>
    </source>
</evidence>
<dbReference type="InterPro" id="IPR016071">
    <property type="entry name" value="Staphylococal_nuclease_OB-fold"/>
</dbReference>
<dbReference type="EMBL" id="JACHJJ010000025">
    <property type="protein sequence ID" value="MBB5966709.1"/>
    <property type="molecule type" value="Genomic_DNA"/>
</dbReference>
<keyword evidence="3" id="KW-0378">Hydrolase</keyword>
<feature type="chain" id="PRO_5039329270" evidence="1">
    <location>
        <begin position="23"/>
        <end position="174"/>
    </location>
</feature>
<protein>
    <submittedName>
        <fullName evidence="3">Micrococcal nuclease</fullName>
        <ecNumber evidence="3">3.1.31.1</ecNumber>
    </submittedName>
</protein>
<keyword evidence="4" id="KW-1185">Reference proteome</keyword>
<dbReference type="InterPro" id="IPR035437">
    <property type="entry name" value="SNase_OB-fold_sf"/>
</dbReference>
<sequence length="174" mass="19552">MRRLLRLSLLAGAVLTAVPVTAVTAGPAAAAPSGLPKGVRKATVVRIVDGDTIEARLRESGRTVRIRFLGPDTPEAGRCWFEAATERTRMLLPVGKTAYLLRDEDRKDHYGRRLFYVWNGEGVSVSRHLIRHGFARALLYRSNDRYIRVMRAEQAKARHKGLRIWSGECDAFRP</sequence>
<dbReference type="EC" id="3.1.31.1" evidence="3"/>
<dbReference type="SMART" id="SM00318">
    <property type="entry name" value="SNc"/>
    <property type="match status" value="1"/>
</dbReference>